<evidence type="ECO:0000259" key="10">
    <source>
        <dbReference type="PROSITE" id="PS51745"/>
    </source>
</evidence>
<evidence type="ECO:0000256" key="5">
    <source>
        <dbReference type="ARBA" id="ARBA00023163"/>
    </source>
</evidence>
<dbReference type="PANTHER" id="PTHR31734:SF106">
    <property type="entry name" value="AUXIN-RESPONSIVE PROTEIN"/>
    <property type="match status" value="1"/>
</dbReference>
<dbReference type="FunFam" id="3.10.20.90:FF:000078">
    <property type="entry name" value="Auxin-responsive protein"/>
    <property type="match status" value="1"/>
</dbReference>
<dbReference type="AlphaFoldDB" id="A0A1R3IE17"/>
<dbReference type="InterPro" id="IPR003311">
    <property type="entry name" value="AUX_IAA"/>
</dbReference>
<evidence type="ECO:0000256" key="4">
    <source>
        <dbReference type="ARBA" id="ARBA00023015"/>
    </source>
</evidence>
<gene>
    <name evidence="11" type="ORF">CCACVL1_12734</name>
</gene>
<keyword evidence="4 8" id="KW-0805">Transcription regulation</keyword>
<comment type="function">
    <text evidence="8">Aux/IAA proteins are short-lived transcriptional factors that function as repressors of early auxin response genes at low auxin concentrations.</text>
</comment>
<organism evidence="11 12">
    <name type="scientific">Corchorus capsularis</name>
    <name type="common">Jute</name>
    <dbReference type="NCBI Taxonomy" id="210143"/>
    <lineage>
        <taxon>Eukaryota</taxon>
        <taxon>Viridiplantae</taxon>
        <taxon>Streptophyta</taxon>
        <taxon>Embryophyta</taxon>
        <taxon>Tracheophyta</taxon>
        <taxon>Spermatophyta</taxon>
        <taxon>Magnoliopsida</taxon>
        <taxon>eudicotyledons</taxon>
        <taxon>Gunneridae</taxon>
        <taxon>Pentapetalae</taxon>
        <taxon>rosids</taxon>
        <taxon>malvids</taxon>
        <taxon>Malvales</taxon>
        <taxon>Malvaceae</taxon>
        <taxon>Grewioideae</taxon>
        <taxon>Apeibeae</taxon>
        <taxon>Corchorus</taxon>
    </lineage>
</organism>
<evidence type="ECO:0000256" key="6">
    <source>
        <dbReference type="ARBA" id="ARBA00023242"/>
    </source>
</evidence>
<comment type="subunit">
    <text evidence="8">Homodimers and heterodimers.</text>
</comment>
<feature type="region of interest" description="Disordered" evidence="9">
    <location>
        <begin position="67"/>
        <end position="97"/>
    </location>
</feature>
<evidence type="ECO:0000256" key="2">
    <source>
        <dbReference type="ARBA" id="ARBA00006728"/>
    </source>
</evidence>
<dbReference type="OMA" id="NESCKYV"/>
<dbReference type="Gramene" id="OMO80814">
    <property type="protein sequence ID" value="OMO80814"/>
    <property type="gene ID" value="CCACVL1_12734"/>
</dbReference>
<evidence type="ECO:0000313" key="11">
    <source>
        <dbReference type="EMBL" id="OMO80814.1"/>
    </source>
</evidence>
<proteinExistence type="inferred from homology"/>
<keyword evidence="3 8" id="KW-0678">Repressor</keyword>
<evidence type="ECO:0000256" key="9">
    <source>
        <dbReference type="SAM" id="MobiDB-lite"/>
    </source>
</evidence>
<dbReference type="GO" id="GO:0005634">
    <property type="term" value="C:nucleus"/>
    <property type="evidence" value="ECO:0007669"/>
    <property type="project" value="UniProtKB-SubCell"/>
</dbReference>
<comment type="similarity">
    <text evidence="2 8">Belongs to the Aux/IAA family.</text>
</comment>
<dbReference type="GO" id="GO:0006355">
    <property type="term" value="P:regulation of DNA-templated transcription"/>
    <property type="evidence" value="ECO:0007669"/>
    <property type="project" value="InterPro"/>
</dbReference>
<dbReference type="InterPro" id="IPR053793">
    <property type="entry name" value="PB1-like"/>
</dbReference>
<keyword evidence="7 8" id="KW-0927">Auxin signaling pathway</keyword>
<feature type="compositionally biased region" description="Basic and acidic residues" evidence="9">
    <location>
        <begin position="70"/>
        <end position="80"/>
    </location>
</feature>
<keyword evidence="5 8" id="KW-0804">Transcription</keyword>
<dbReference type="PANTHER" id="PTHR31734">
    <property type="entry name" value="AUXIN-RESPONSIVE PROTEIN IAA17"/>
    <property type="match status" value="1"/>
</dbReference>
<evidence type="ECO:0000256" key="3">
    <source>
        <dbReference type="ARBA" id="ARBA00022491"/>
    </source>
</evidence>
<dbReference type="Proteomes" id="UP000188268">
    <property type="component" value="Unassembled WGS sequence"/>
</dbReference>
<sequence>MSLEEGGPESPESDVTINMMSFEDTELTLGLPGEGRSSAAVVNGVKCCAKRGYIETVDLNLGSCSSKPRGHGDTHVHDSGPGKPPAAKSQVVGWPPVRSSRKKAMNESCKYVKVAVDGAPFLRKVNLQAYSDYQFLIKDLENLFSSSFTIRNCGTSDDNKEESKLKDGAKGMEYVPTYEDKDGDWMLVGDVPWKMFIESCKRIRLMKSSEAAGLGNARFQHYN</sequence>
<evidence type="ECO:0000256" key="8">
    <source>
        <dbReference type="RuleBase" id="RU004549"/>
    </source>
</evidence>
<dbReference type="EMBL" id="AWWV01010250">
    <property type="protein sequence ID" value="OMO80814.1"/>
    <property type="molecule type" value="Genomic_DNA"/>
</dbReference>
<protein>
    <recommendedName>
        <fullName evidence="8">Auxin-responsive protein</fullName>
    </recommendedName>
</protein>
<dbReference type="GO" id="GO:0009734">
    <property type="term" value="P:auxin-activated signaling pathway"/>
    <property type="evidence" value="ECO:0007669"/>
    <property type="project" value="UniProtKB-UniRule"/>
</dbReference>
<dbReference type="Pfam" id="PF02309">
    <property type="entry name" value="AUX_IAA"/>
    <property type="match status" value="1"/>
</dbReference>
<name>A0A1R3IE17_COCAP</name>
<keyword evidence="12" id="KW-1185">Reference proteome</keyword>
<dbReference type="SUPFAM" id="SSF54277">
    <property type="entry name" value="CAD &amp; PB1 domains"/>
    <property type="match status" value="1"/>
</dbReference>
<dbReference type="Gene3D" id="3.10.20.90">
    <property type="entry name" value="Phosphatidylinositol 3-kinase Catalytic Subunit, Chain A, domain 1"/>
    <property type="match status" value="1"/>
</dbReference>
<keyword evidence="6 8" id="KW-0539">Nucleus</keyword>
<evidence type="ECO:0000313" key="12">
    <source>
        <dbReference type="Proteomes" id="UP000188268"/>
    </source>
</evidence>
<evidence type="ECO:0000256" key="7">
    <source>
        <dbReference type="ARBA" id="ARBA00023294"/>
    </source>
</evidence>
<dbReference type="STRING" id="210143.A0A1R3IE17"/>
<feature type="domain" description="PB1" evidence="10">
    <location>
        <begin position="109"/>
        <end position="208"/>
    </location>
</feature>
<reference evidence="11 12" key="1">
    <citation type="submission" date="2013-09" db="EMBL/GenBank/DDBJ databases">
        <title>Corchorus capsularis genome sequencing.</title>
        <authorList>
            <person name="Alam M."/>
            <person name="Haque M.S."/>
            <person name="Islam M.S."/>
            <person name="Emdad E.M."/>
            <person name="Islam M.M."/>
            <person name="Ahmed B."/>
            <person name="Halim A."/>
            <person name="Hossen Q.M.M."/>
            <person name="Hossain M.Z."/>
            <person name="Ahmed R."/>
            <person name="Khan M.M."/>
            <person name="Islam R."/>
            <person name="Rashid M.M."/>
            <person name="Khan S.A."/>
            <person name="Rahman M.S."/>
            <person name="Alam M."/>
        </authorList>
    </citation>
    <scope>NUCLEOTIDE SEQUENCE [LARGE SCALE GENOMIC DNA]</scope>
    <source>
        <strain evidence="12">cv. CVL-1</strain>
        <tissue evidence="11">Whole seedling</tissue>
    </source>
</reference>
<dbReference type="InterPro" id="IPR033389">
    <property type="entry name" value="AUX/IAA_dom"/>
</dbReference>
<evidence type="ECO:0000256" key="1">
    <source>
        <dbReference type="ARBA" id="ARBA00004123"/>
    </source>
</evidence>
<accession>A0A1R3IE17</accession>
<dbReference type="OrthoDB" id="1287782at2759"/>
<dbReference type="PROSITE" id="PS51745">
    <property type="entry name" value="PB1"/>
    <property type="match status" value="1"/>
</dbReference>
<comment type="subcellular location">
    <subcellularLocation>
        <location evidence="1 8">Nucleus</location>
    </subcellularLocation>
</comment>
<comment type="caution">
    <text evidence="11">The sequence shown here is derived from an EMBL/GenBank/DDBJ whole genome shotgun (WGS) entry which is preliminary data.</text>
</comment>